<protein>
    <submittedName>
        <fullName evidence="1">Uncharacterized protein</fullName>
    </submittedName>
</protein>
<sequence length="285" mass="29351">MTNVVIAGITPASMHLLRFALSQPTIEVVGIVTRQPGDELTYGFVNDSAASQFRGTAAIEDEKLVLAGRHGRGGLRHDLIPVYAELAEALAAARSVDCVVLAGAWEETGDLDVPKVVRLGSIADPVVDAVARVADALGRIGPVAHTFTATIGEANEGATQREQLVAARGVRAGDAVRPGQLAGGLSLDVIGAVPGRALVTSVFLVLGAQTDEESVLRRLRAAGRGALADCVRQDPGPMGSADVVGSPVAVLDLSTLRVDDARIAFALFVDPLAARTRLACAAVTG</sequence>
<evidence type="ECO:0000313" key="1">
    <source>
        <dbReference type="EMBL" id="MBF4769353.1"/>
    </source>
</evidence>
<keyword evidence="2" id="KW-1185">Reference proteome</keyword>
<dbReference type="Proteomes" id="UP000660668">
    <property type="component" value="Unassembled WGS sequence"/>
</dbReference>
<dbReference type="AlphaFoldDB" id="A0A930VMA3"/>
<comment type="caution">
    <text evidence="1">The sequence shown here is derived from an EMBL/GenBank/DDBJ whole genome shotgun (WGS) entry which is preliminary data.</text>
</comment>
<organism evidence="1 2">
    <name type="scientific">Nocardioides agariphilus</name>
    <dbReference type="NCBI Taxonomy" id="433664"/>
    <lineage>
        <taxon>Bacteria</taxon>
        <taxon>Bacillati</taxon>
        <taxon>Actinomycetota</taxon>
        <taxon>Actinomycetes</taxon>
        <taxon>Propionibacteriales</taxon>
        <taxon>Nocardioidaceae</taxon>
        <taxon>Nocardioides</taxon>
    </lineage>
</organism>
<evidence type="ECO:0000313" key="2">
    <source>
        <dbReference type="Proteomes" id="UP000660668"/>
    </source>
</evidence>
<gene>
    <name evidence="1" type="ORF">ISU10_16415</name>
</gene>
<dbReference type="EMBL" id="JADKPO010000024">
    <property type="protein sequence ID" value="MBF4769353.1"/>
    <property type="molecule type" value="Genomic_DNA"/>
</dbReference>
<name>A0A930VMA3_9ACTN</name>
<dbReference type="RefSeq" id="WP_194697503.1">
    <property type="nucleotide sequence ID" value="NZ_JADKPO010000024.1"/>
</dbReference>
<reference evidence="1" key="1">
    <citation type="submission" date="2020-11" db="EMBL/GenBank/DDBJ databases">
        <title>Nocardioides cynanchi sp. nov., isolated from soil of rhizosphere of Cynanchum wilfordii.</title>
        <authorList>
            <person name="Lee J.-S."/>
            <person name="Suh M.K."/>
            <person name="Kim J.-S."/>
        </authorList>
    </citation>
    <scope>NUCLEOTIDE SEQUENCE</scope>
    <source>
        <strain evidence="1">KCTC 19276</strain>
    </source>
</reference>
<accession>A0A930VMA3</accession>
<proteinExistence type="predicted"/>